<feature type="domain" description="DUF7580" evidence="3">
    <location>
        <begin position="385"/>
        <end position="621"/>
    </location>
</feature>
<feature type="signal peptide" evidence="2">
    <location>
        <begin position="1"/>
        <end position="19"/>
    </location>
</feature>
<reference evidence="4" key="1">
    <citation type="journal article" date="2023" name="Mol. Phylogenet. Evol.">
        <title>Genome-scale phylogeny and comparative genomics of the fungal order Sordariales.</title>
        <authorList>
            <person name="Hensen N."/>
            <person name="Bonometti L."/>
            <person name="Westerberg I."/>
            <person name="Brannstrom I.O."/>
            <person name="Guillou S."/>
            <person name="Cros-Aarteil S."/>
            <person name="Calhoun S."/>
            <person name="Haridas S."/>
            <person name="Kuo A."/>
            <person name="Mondo S."/>
            <person name="Pangilinan J."/>
            <person name="Riley R."/>
            <person name="LaButti K."/>
            <person name="Andreopoulos B."/>
            <person name="Lipzen A."/>
            <person name="Chen C."/>
            <person name="Yan M."/>
            <person name="Daum C."/>
            <person name="Ng V."/>
            <person name="Clum A."/>
            <person name="Steindorff A."/>
            <person name="Ohm R.A."/>
            <person name="Martin F."/>
            <person name="Silar P."/>
            <person name="Natvig D.O."/>
            <person name="Lalanne C."/>
            <person name="Gautier V."/>
            <person name="Ament-Velasquez S.L."/>
            <person name="Kruys A."/>
            <person name="Hutchinson M.I."/>
            <person name="Powell A.J."/>
            <person name="Barry K."/>
            <person name="Miller A.N."/>
            <person name="Grigoriev I.V."/>
            <person name="Debuchy R."/>
            <person name="Gladieux P."/>
            <person name="Hiltunen Thoren M."/>
            <person name="Johannesson H."/>
        </authorList>
    </citation>
    <scope>NUCLEOTIDE SEQUENCE</scope>
    <source>
        <strain evidence="4">CBS 955.72</strain>
    </source>
</reference>
<protein>
    <recommendedName>
        <fullName evidence="3">DUF7580 domain-containing protein</fullName>
    </recommendedName>
</protein>
<organism evidence="4 5">
    <name type="scientific">Lasiosphaeria hispida</name>
    <dbReference type="NCBI Taxonomy" id="260671"/>
    <lineage>
        <taxon>Eukaryota</taxon>
        <taxon>Fungi</taxon>
        <taxon>Dikarya</taxon>
        <taxon>Ascomycota</taxon>
        <taxon>Pezizomycotina</taxon>
        <taxon>Sordariomycetes</taxon>
        <taxon>Sordariomycetidae</taxon>
        <taxon>Sordariales</taxon>
        <taxon>Lasiosphaeriaceae</taxon>
        <taxon>Lasiosphaeria</taxon>
    </lineage>
</organism>
<evidence type="ECO:0000256" key="2">
    <source>
        <dbReference type="SAM" id="SignalP"/>
    </source>
</evidence>
<keyword evidence="5" id="KW-1185">Reference proteome</keyword>
<evidence type="ECO:0000313" key="4">
    <source>
        <dbReference type="EMBL" id="KAK3364661.1"/>
    </source>
</evidence>
<name>A0AAJ0HXE2_9PEZI</name>
<evidence type="ECO:0000313" key="5">
    <source>
        <dbReference type="Proteomes" id="UP001275084"/>
    </source>
</evidence>
<feature type="region of interest" description="Disordered" evidence="1">
    <location>
        <begin position="303"/>
        <end position="353"/>
    </location>
</feature>
<dbReference type="Pfam" id="PF24476">
    <property type="entry name" value="DUF7580"/>
    <property type="match status" value="1"/>
</dbReference>
<reference evidence="4" key="2">
    <citation type="submission" date="2023-06" db="EMBL/GenBank/DDBJ databases">
        <authorList>
            <consortium name="Lawrence Berkeley National Laboratory"/>
            <person name="Haridas S."/>
            <person name="Hensen N."/>
            <person name="Bonometti L."/>
            <person name="Westerberg I."/>
            <person name="Brannstrom I.O."/>
            <person name="Guillou S."/>
            <person name="Cros-Aarteil S."/>
            <person name="Calhoun S."/>
            <person name="Kuo A."/>
            <person name="Mondo S."/>
            <person name="Pangilinan J."/>
            <person name="Riley R."/>
            <person name="Labutti K."/>
            <person name="Andreopoulos B."/>
            <person name="Lipzen A."/>
            <person name="Chen C."/>
            <person name="Yanf M."/>
            <person name="Daum C."/>
            <person name="Ng V."/>
            <person name="Clum A."/>
            <person name="Steindorff A."/>
            <person name="Ohm R."/>
            <person name="Martin F."/>
            <person name="Silar P."/>
            <person name="Natvig D."/>
            <person name="Lalanne C."/>
            <person name="Gautier V."/>
            <person name="Ament-Velasquez S.L."/>
            <person name="Kruys A."/>
            <person name="Hutchinson M.I."/>
            <person name="Powell A.J."/>
            <person name="Barry K."/>
            <person name="Miller A.N."/>
            <person name="Grigoriev I.V."/>
            <person name="Debuchy R."/>
            <person name="Gladieux P."/>
            <person name="Thoren M.H."/>
            <person name="Johannesson H."/>
        </authorList>
    </citation>
    <scope>NUCLEOTIDE SEQUENCE</scope>
    <source>
        <strain evidence="4">CBS 955.72</strain>
    </source>
</reference>
<comment type="caution">
    <text evidence="4">The sequence shown here is derived from an EMBL/GenBank/DDBJ whole genome shotgun (WGS) entry which is preliminary data.</text>
</comment>
<proteinExistence type="predicted"/>
<dbReference type="EMBL" id="JAUIQD010000001">
    <property type="protein sequence ID" value="KAK3364661.1"/>
    <property type="molecule type" value="Genomic_DNA"/>
</dbReference>
<gene>
    <name evidence="4" type="ORF">B0T25DRAFT_493605</name>
</gene>
<sequence>MSGLEAVSLALAVFPLVIGLLERYQDGCEKLRDWVLFRREFAKLVNDLNREQIIFRQHVEGTLRSVANSEFEMVEMMEDAQDPRWKSDELTQRFKRKLCGNGEYENYLFSIKSIHENLADMSRKLKRCGSSDDLSGAAARKRYEIQKQFRRLQFSIGKKRWQEQVVDLGRQIDRVGKLYVEAEALAPSRQSRTSTTVHKAFRLVRCQAASLHKAISKAWTCGCEDSHTFQLLMDGRSRVAASQRLTRRPLTISFPLRSRAWAMPEVSLDDGDSWCAFQTTMVSPADSGSPFLAIPAGLPRGPGSFLSDASSPSSTRTASTTLSAASTSATRSSGSLSSHERLPSRGRSVSVITVPDNPTPIKDLCRVIRVGDGDLSAACLEDGQGSYHVLRASPPLSFTSAEVDRVVSLERILTSVTERRGGARGGDQTAAPAPELSRRHRMSIALTLAYAMLELYPTPWLPQFCNKTAVHLFQHRDGQVLAEHPFVLCEATVRHQHGDPDPDPDPDSDARAVSRESDHSNALLALGIVIMELWFGQTIESRSFWDKCCNGQGNETEYTSLMAAMEWQKKAKDEAGVVLHDITSRCIRGNLGLATINLYEAECVDAVYDYIVKPLEALLSHCWPM</sequence>
<keyword evidence="2" id="KW-0732">Signal</keyword>
<dbReference type="AlphaFoldDB" id="A0AAJ0HXE2"/>
<dbReference type="PANTHER" id="PTHR35186">
    <property type="entry name" value="ANK_REP_REGION DOMAIN-CONTAINING PROTEIN"/>
    <property type="match status" value="1"/>
</dbReference>
<feature type="region of interest" description="Disordered" evidence="1">
    <location>
        <begin position="494"/>
        <end position="514"/>
    </location>
</feature>
<evidence type="ECO:0000256" key="1">
    <source>
        <dbReference type="SAM" id="MobiDB-lite"/>
    </source>
</evidence>
<evidence type="ECO:0000259" key="3">
    <source>
        <dbReference type="Pfam" id="PF24476"/>
    </source>
</evidence>
<feature type="chain" id="PRO_5042515420" description="DUF7580 domain-containing protein" evidence="2">
    <location>
        <begin position="20"/>
        <end position="625"/>
    </location>
</feature>
<dbReference type="Proteomes" id="UP001275084">
    <property type="component" value="Unassembled WGS sequence"/>
</dbReference>
<feature type="compositionally biased region" description="Low complexity" evidence="1">
    <location>
        <begin position="307"/>
        <end position="337"/>
    </location>
</feature>
<dbReference type="PANTHER" id="PTHR35186:SF4">
    <property type="entry name" value="PRION-INHIBITION AND PROPAGATION HELO DOMAIN-CONTAINING PROTEIN"/>
    <property type="match status" value="1"/>
</dbReference>
<accession>A0AAJ0HXE2</accession>
<dbReference type="InterPro" id="IPR056002">
    <property type="entry name" value="DUF7580"/>
</dbReference>